<organism evidence="6 7">
    <name type="scientific">Pseudonocardia abyssalis</name>
    <dbReference type="NCBI Taxonomy" id="2792008"/>
    <lineage>
        <taxon>Bacteria</taxon>
        <taxon>Bacillati</taxon>
        <taxon>Actinomycetota</taxon>
        <taxon>Actinomycetes</taxon>
        <taxon>Pseudonocardiales</taxon>
        <taxon>Pseudonocardiaceae</taxon>
        <taxon>Pseudonocardia</taxon>
    </lineage>
</organism>
<dbReference type="EMBL" id="JADQDK010000001">
    <property type="protein sequence ID" value="MBW0132907.1"/>
    <property type="molecule type" value="Genomic_DNA"/>
</dbReference>
<dbReference type="Pfam" id="PF01547">
    <property type="entry name" value="SBP_bac_1"/>
    <property type="match status" value="1"/>
</dbReference>
<evidence type="ECO:0000256" key="2">
    <source>
        <dbReference type="ARBA" id="ARBA00008520"/>
    </source>
</evidence>
<dbReference type="PROSITE" id="PS51318">
    <property type="entry name" value="TAT"/>
    <property type="match status" value="1"/>
</dbReference>
<dbReference type="InterPro" id="IPR006059">
    <property type="entry name" value="SBP"/>
</dbReference>
<keyword evidence="7" id="KW-1185">Reference proteome</keyword>
<dbReference type="RefSeq" id="WP_218603932.1">
    <property type="nucleotide sequence ID" value="NZ_JADQDJ010000173.1"/>
</dbReference>
<comment type="similarity">
    <text evidence="2">Belongs to the bacterial solute-binding protein 1 family.</text>
</comment>
<proteinExistence type="inferred from homology"/>
<keyword evidence="4 5" id="KW-0732">Signal</keyword>
<dbReference type="PANTHER" id="PTHR43649">
    <property type="entry name" value="ARABINOSE-BINDING PROTEIN-RELATED"/>
    <property type="match status" value="1"/>
</dbReference>
<evidence type="ECO:0000256" key="3">
    <source>
        <dbReference type="ARBA" id="ARBA00022448"/>
    </source>
</evidence>
<evidence type="ECO:0000256" key="4">
    <source>
        <dbReference type="ARBA" id="ARBA00022729"/>
    </source>
</evidence>
<evidence type="ECO:0000313" key="7">
    <source>
        <dbReference type="Proteomes" id="UP000694287"/>
    </source>
</evidence>
<keyword evidence="3" id="KW-0813">Transport</keyword>
<dbReference type="InterPro" id="IPR050490">
    <property type="entry name" value="Bact_solute-bd_prot1"/>
</dbReference>
<comment type="subcellular location">
    <subcellularLocation>
        <location evidence="1">Cell envelope</location>
    </subcellularLocation>
</comment>
<feature type="chain" id="PRO_5045089669" evidence="5">
    <location>
        <begin position="33"/>
        <end position="442"/>
    </location>
</feature>
<evidence type="ECO:0000313" key="6">
    <source>
        <dbReference type="EMBL" id="MBW0132907.1"/>
    </source>
</evidence>
<gene>
    <name evidence="6" type="ORF">I4I81_01370</name>
</gene>
<dbReference type="InterPro" id="IPR006311">
    <property type="entry name" value="TAT_signal"/>
</dbReference>
<feature type="signal peptide" evidence="5">
    <location>
        <begin position="1"/>
        <end position="32"/>
    </location>
</feature>
<evidence type="ECO:0000256" key="5">
    <source>
        <dbReference type="SAM" id="SignalP"/>
    </source>
</evidence>
<sequence>MTTFDRRTALKLSAVAALALTGCSPASPSSGAAPDGVTTVTFRLWDEDVETAYRESFDEFSRQNPDIRVEFTRVAFADYFTSLPLDVASGTATDVYWVNALNYGALADAGKLIDVGTELGDQVPGWTPAAVEQYTRNGVVCGVPVLTDGRIVLYYNKAMVEAAGVDPANLIWNPTDPAADTFLAAAQRLTLDTSGRNATDPAFDAGAIAQYGHNAARDLQGVYYNFVGSNGGRIQAEDATFVYTEPATAQAFGYLVDLINRHRVAPSAADTNTNPDFSRDQFLQGRMALFSSGTYNLQNIDDGAEFEWGIAPLPAGPAGRVSVVNSIIAAGNADSPKREQILRVLRWLGSPEGAVAVGARGAALPAVLDAQQGYYDYWSSRGVDTAPFGTDGGDPTIDAPFGPKYGAATTANEGVLNDVFSGRIPLADGLQQAQDVANAALR</sequence>
<dbReference type="Proteomes" id="UP000694287">
    <property type="component" value="Unassembled WGS sequence"/>
</dbReference>
<protein>
    <submittedName>
        <fullName evidence="6">Extracellular solute-binding protein</fullName>
    </submittedName>
</protein>
<comment type="caution">
    <text evidence="6">The sequence shown here is derived from an EMBL/GenBank/DDBJ whole genome shotgun (WGS) entry which is preliminary data.</text>
</comment>
<dbReference type="PANTHER" id="PTHR43649:SF31">
    <property type="entry name" value="SN-GLYCEROL-3-PHOSPHATE-BINDING PERIPLASMIC PROTEIN UGPB"/>
    <property type="match status" value="1"/>
</dbReference>
<name>A0ABS6UKW8_9PSEU</name>
<dbReference type="PROSITE" id="PS51257">
    <property type="entry name" value="PROKAR_LIPOPROTEIN"/>
    <property type="match status" value="1"/>
</dbReference>
<reference evidence="6 7" key="1">
    <citation type="submission" date="2020-11" db="EMBL/GenBank/DDBJ databases">
        <title>Pseudonocardia abyssalis sp. nov. and Pseudonocardia oceani sp. nov., description and phylogenomic analysis of two novel actinomycetes isolated from the deep Southern Ocean.</title>
        <authorList>
            <person name="Parra J."/>
        </authorList>
    </citation>
    <scope>NUCLEOTIDE SEQUENCE [LARGE SCALE GENOMIC DNA]</scope>
    <source>
        <strain evidence="6 7">KRD-168</strain>
    </source>
</reference>
<accession>A0ABS6UKW8</accession>
<evidence type="ECO:0000256" key="1">
    <source>
        <dbReference type="ARBA" id="ARBA00004196"/>
    </source>
</evidence>